<evidence type="ECO:0000256" key="1">
    <source>
        <dbReference type="SAM" id="MobiDB-lite"/>
    </source>
</evidence>
<dbReference type="AlphaFoldDB" id="A0A1G7Y7Z3"/>
<feature type="compositionally biased region" description="Polar residues" evidence="1">
    <location>
        <begin position="10"/>
        <end position="21"/>
    </location>
</feature>
<keyword evidence="3" id="KW-1185">Reference proteome</keyword>
<evidence type="ECO:0000313" key="2">
    <source>
        <dbReference type="EMBL" id="SDG92592.1"/>
    </source>
</evidence>
<dbReference type="RefSeq" id="WP_167354766.1">
    <property type="nucleotide sequence ID" value="NZ_FNCH01000013.1"/>
</dbReference>
<gene>
    <name evidence="2" type="ORF">SAMN05421827_11324</name>
</gene>
<dbReference type="Proteomes" id="UP000199643">
    <property type="component" value="Unassembled WGS sequence"/>
</dbReference>
<feature type="region of interest" description="Disordered" evidence="1">
    <location>
        <begin position="1"/>
        <end position="22"/>
    </location>
</feature>
<accession>A0A1G7Y7Z3</accession>
<reference evidence="3" key="1">
    <citation type="submission" date="2016-10" db="EMBL/GenBank/DDBJ databases">
        <authorList>
            <person name="Varghese N."/>
            <person name="Submissions S."/>
        </authorList>
    </citation>
    <scope>NUCLEOTIDE SEQUENCE [LARGE SCALE GENOMIC DNA]</scope>
    <source>
        <strain evidence="3">DSM 17933</strain>
    </source>
</reference>
<sequence length="47" mass="5272">MERPYPIKNGRQSKCSSSAQQGIDAAKAQKVDEYVRLNSELFAEAKK</sequence>
<dbReference type="EMBL" id="FNCH01000013">
    <property type="protein sequence ID" value="SDG92592.1"/>
    <property type="molecule type" value="Genomic_DNA"/>
</dbReference>
<evidence type="ECO:0000313" key="3">
    <source>
        <dbReference type="Proteomes" id="UP000199643"/>
    </source>
</evidence>
<name>A0A1G7Y7Z3_9SPHI</name>
<protein>
    <submittedName>
        <fullName evidence="2">Uncharacterized protein</fullName>
    </submittedName>
</protein>
<proteinExistence type="predicted"/>
<organism evidence="2 3">
    <name type="scientific">Pedobacter terrae</name>
    <dbReference type="NCBI Taxonomy" id="405671"/>
    <lineage>
        <taxon>Bacteria</taxon>
        <taxon>Pseudomonadati</taxon>
        <taxon>Bacteroidota</taxon>
        <taxon>Sphingobacteriia</taxon>
        <taxon>Sphingobacteriales</taxon>
        <taxon>Sphingobacteriaceae</taxon>
        <taxon>Pedobacter</taxon>
    </lineage>
</organism>